<dbReference type="InterPro" id="IPR044023">
    <property type="entry name" value="Ig_7"/>
</dbReference>
<dbReference type="Proteomes" id="UP000664795">
    <property type="component" value="Unassembled WGS sequence"/>
</dbReference>
<dbReference type="RefSeq" id="WP_207336271.1">
    <property type="nucleotide sequence ID" value="NZ_JAFMYU010000011.1"/>
</dbReference>
<sequence length="1552" mass="158006">MNLIITYRTLVVMACLSVATLASSFAQTIGAPTVSPANPCPGSPISATVATTGSFSAGNVFTLQLSDEFGTFTAPLAVTTVTASPASATAIIFTATLPASLNYGTAYRFRVRSSAPVITGSQSGAAITIGTPLPGLAATASFCQSTGNQNISATGSTVEWYTGFNAAAPVVFSGNTYSVPTTNAGTITYYATQTVGGCKSAKAAINVTVNAPPSAQPTVGNTSPAYCPTASPTPLSASTNGTGASIRWYSPPSSATTGGTTLAAPQTTGTYAYTVSQLSAQGCESPKQFVNVTVYTAPTTVPTIANTSPTYCANNAPANLSASINGAGSTIRWTDPSNAVTNSFTITTPTASGVYQVQQLSANGCPGPQQPVTVTVNPVPVAPTLTTNPLTYCTSNVPANLSANTVGSGNSLKWYSPANAGGGTLVQSTIPAPTTAGTYSFSVSQVSGAGCEGPQVVLTVTVNAAPTTVPTIANTSPTYCANNAPTSLSAGINGTGASIRWTAPGGAVTNASTISAPTASGVYQVQQISANGCPGPQQAVTVTVNPVPVAPTLTAATQTYCNNAAPAALSANTVGGGNSLKWYSPTNAGGGTLVQPTIPAPTTAGTYSYSVSQVSGAGCEGPQVVLTVTVNAAPTTTPTIATTNPTYCANALPANLAAAINGTGASIRWTSPTGVVTNSLSIAAPTTSGIYQVQQVSANGCLGPQQAVTVTVNAVPAVPGVSNVTFCQNRSTQVLTATGTNLTWYDAASNVLPGAPSPAISATGTTNYFVTQTNSNSCVSSKATLAVTVNAVPVKPTPITPREYCAGETAVALSATGSNLLWYGINDTGGVGSGQATVPTTATAGVTNYYVTQTVASCESDRQVVPVTVKRKPGQPTAVSNLEFCQNYAAPVPTATAETGASLSWVAGGTTSPTPPAIPTNSVQTYSYAVYQTLNGCSSDQAAFTVRVKPTPAAPGITPFQLCQFGPTRALQVNGQQVNYYDGNSSKLAGAPTLPVDQPQTLSYKVTQSLDGCESPKTDYVVIVYPKPGAPITQSVQYCLDTQDQPKQNVQPLSAQVSGNNQNLRWFFVDGAEFPAAPTPVTSSTSVFDFQVSQTVNNCQSDRATLRASVLTTPTPVLSSSVVAYCRNDVAKPFEATGENLTWIDPNNVLTTTTPTPPTINAVSGATYQVYARGTANGCYSARAKVKLVVNTSPTLSLLGSSTINYGLSTSLQLKFTSTPPYAYTLSDGTSGTAVDSLVTVSVKPLRTTTYQVANVTNNCGSGLPGNPATATVTVNIPTITTAPLAVTGGLCVGNNFSVAYTTAGTFNTGNTFRVQIADTTSKNYVDVSLASQANPLTAALPANLKGGPYFVRVTASNPGAEVAGANSPTVLMVKALPTATLLGTQNIYETYPATLTVVLTGDAPWAITYSQDGGSPISFNTAASTHLLSVQPAKTATYTLGTVTNNCGTGPVSGTAVVTVLPLLAVEEPLNDAVSIYPTPTQAMLTVDINARLTAENPATITLTDLIGRPALTRRVTDNRTQLDLSQQPAGLYLLNVAVGDKRVVRKVMKQ</sequence>
<feature type="domain" description="Ig-like" evidence="3">
    <location>
        <begin position="548"/>
        <end position="631"/>
    </location>
</feature>
<protein>
    <submittedName>
        <fullName evidence="4">T9SS type A sorting domain-containing protein</fullName>
    </submittedName>
</protein>
<keyword evidence="5" id="KW-1185">Reference proteome</keyword>
<evidence type="ECO:0000259" key="3">
    <source>
        <dbReference type="Pfam" id="PF19081"/>
    </source>
</evidence>
<evidence type="ECO:0000313" key="5">
    <source>
        <dbReference type="Proteomes" id="UP000664795"/>
    </source>
</evidence>
<dbReference type="NCBIfam" id="TIGR04183">
    <property type="entry name" value="Por_Secre_tail"/>
    <property type="match status" value="1"/>
</dbReference>
<evidence type="ECO:0000259" key="2">
    <source>
        <dbReference type="Pfam" id="PF18962"/>
    </source>
</evidence>
<evidence type="ECO:0000313" key="4">
    <source>
        <dbReference type="EMBL" id="MBO0932306.1"/>
    </source>
</evidence>
<gene>
    <name evidence="4" type="ORF">J2I48_14940</name>
</gene>
<dbReference type="Pfam" id="PF18962">
    <property type="entry name" value="Por_Secre_tail"/>
    <property type="match status" value="1"/>
</dbReference>
<accession>A0A939K0S0</accession>
<feature type="domain" description="Ig-like" evidence="3">
    <location>
        <begin position="137"/>
        <end position="210"/>
    </location>
</feature>
<proteinExistence type="predicted"/>
<name>A0A939K0S0_9BACT</name>
<reference evidence="4 5" key="1">
    <citation type="submission" date="2021-03" db="EMBL/GenBank/DDBJ databases">
        <title>Fibrella sp. HMF5036 genome sequencing and assembly.</title>
        <authorList>
            <person name="Kang H."/>
            <person name="Kim H."/>
            <person name="Bae S."/>
            <person name="Joh K."/>
        </authorList>
    </citation>
    <scope>NUCLEOTIDE SEQUENCE [LARGE SCALE GENOMIC DNA]</scope>
    <source>
        <strain evidence="4 5">HMF5036</strain>
    </source>
</reference>
<dbReference type="InterPro" id="IPR026444">
    <property type="entry name" value="Secre_tail"/>
</dbReference>
<evidence type="ECO:0000256" key="1">
    <source>
        <dbReference type="SAM" id="SignalP"/>
    </source>
</evidence>
<keyword evidence="1" id="KW-0732">Signal</keyword>
<comment type="caution">
    <text evidence="4">The sequence shown here is derived from an EMBL/GenBank/DDBJ whole genome shotgun (WGS) entry which is preliminary data.</text>
</comment>
<feature type="signal peptide" evidence="1">
    <location>
        <begin position="1"/>
        <end position="26"/>
    </location>
</feature>
<dbReference type="EMBL" id="JAFMYU010000011">
    <property type="protein sequence ID" value="MBO0932306.1"/>
    <property type="molecule type" value="Genomic_DNA"/>
</dbReference>
<feature type="domain" description="Ig-like" evidence="3">
    <location>
        <begin position="380"/>
        <end position="463"/>
    </location>
</feature>
<feature type="chain" id="PRO_5037989443" evidence="1">
    <location>
        <begin position="27"/>
        <end position="1552"/>
    </location>
</feature>
<dbReference type="Pfam" id="PF19081">
    <property type="entry name" value="Ig_7"/>
    <property type="match status" value="3"/>
</dbReference>
<feature type="domain" description="Secretion system C-terminal sorting" evidence="2">
    <location>
        <begin position="1477"/>
        <end position="1549"/>
    </location>
</feature>
<organism evidence="4 5">
    <name type="scientific">Fibrella aquatilis</name>
    <dbReference type="NCBI Taxonomy" id="2817059"/>
    <lineage>
        <taxon>Bacteria</taxon>
        <taxon>Pseudomonadati</taxon>
        <taxon>Bacteroidota</taxon>
        <taxon>Cytophagia</taxon>
        <taxon>Cytophagales</taxon>
        <taxon>Spirosomataceae</taxon>
        <taxon>Fibrella</taxon>
    </lineage>
</organism>